<dbReference type="EMBL" id="LQBK01000028">
    <property type="protein sequence ID" value="KUG56271.1"/>
    <property type="molecule type" value="Genomic_DNA"/>
</dbReference>
<comment type="subcellular location">
    <subcellularLocation>
        <location evidence="1">Cell membrane</location>
        <topology evidence="1">Multi-pass membrane protein</topology>
    </subcellularLocation>
</comment>
<feature type="transmembrane region" description="Helical" evidence="8">
    <location>
        <begin position="46"/>
        <end position="68"/>
    </location>
</feature>
<evidence type="ECO:0000256" key="8">
    <source>
        <dbReference type="SAM" id="Phobius"/>
    </source>
</evidence>
<feature type="domain" description="EamA" evidence="9">
    <location>
        <begin position="20"/>
        <end position="146"/>
    </location>
</feature>
<feature type="transmembrane region" description="Helical" evidence="8">
    <location>
        <begin position="215"/>
        <end position="237"/>
    </location>
</feature>
<gene>
    <name evidence="10" type="ORF">AVL61_16640</name>
</gene>
<feature type="domain" description="EamA" evidence="9">
    <location>
        <begin position="159"/>
        <end position="288"/>
    </location>
</feature>
<feature type="transmembrane region" description="Helical" evidence="8">
    <location>
        <begin position="189"/>
        <end position="209"/>
    </location>
</feature>
<dbReference type="PANTHER" id="PTHR42920">
    <property type="entry name" value="OS03G0707200 PROTEIN-RELATED"/>
    <property type="match status" value="1"/>
</dbReference>
<keyword evidence="4 8" id="KW-0812">Transmembrane</keyword>
<dbReference type="Pfam" id="PF00892">
    <property type="entry name" value="EamA"/>
    <property type="match status" value="2"/>
</dbReference>
<feature type="transmembrane region" description="Helical" evidence="8">
    <location>
        <begin position="80"/>
        <end position="100"/>
    </location>
</feature>
<evidence type="ECO:0000256" key="5">
    <source>
        <dbReference type="ARBA" id="ARBA00022989"/>
    </source>
</evidence>
<evidence type="ECO:0000259" key="9">
    <source>
        <dbReference type="Pfam" id="PF00892"/>
    </source>
</evidence>
<feature type="transmembrane region" description="Helical" evidence="8">
    <location>
        <begin position="20"/>
        <end position="40"/>
    </location>
</feature>
<evidence type="ECO:0000313" key="10">
    <source>
        <dbReference type="EMBL" id="KUG56271.1"/>
    </source>
</evidence>
<evidence type="ECO:0000256" key="1">
    <source>
        <dbReference type="ARBA" id="ARBA00004651"/>
    </source>
</evidence>
<protein>
    <recommendedName>
        <fullName evidence="9">EamA domain-containing protein</fullName>
    </recommendedName>
</protein>
<dbReference type="AlphaFoldDB" id="A0A0W8I9N8"/>
<evidence type="ECO:0000256" key="7">
    <source>
        <dbReference type="SAM" id="MobiDB-lite"/>
    </source>
</evidence>
<keyword evidence="3" id="KW-1003">Cell membrane</keyword>
<dbReference type="GO" id="GO:0005886">
    <property type="term" value="C:plasma membrane"/>
    <property type="evidence" value="ECO:0007669"/>
    <property type="project" value="UniProtKB-SubCell"/>
</dbReference>
<evidence type="ECO:0000313" key="11">
    <source>
        <dbReference type="Proteomes" id="UP000053512"/>
    </source>
</evidence>
<comment type="similarity">
    <text evidence="2">Belongs to the EamA transporter family.</text>
</comment>
<comment type="caution">
    <text evidence="10">The sequence shown here is derived from an EMBL/GenBank/DDBJ whole genome shotgun (WGS) entry which is preliminary data.</text>
</comment>
<dbReference type="InterPro" id="IPR000620">
    <property type="entry name" value="EamA_dom"/>
</dbReference>
<evidence type="ECO:0000256" key="3">
    <source>
        <dbReference type="ARBA" id="ARBA00022475"/>
    </source>
</evidence>
<feature type="transmembrane region" description="Helical" evidence="8">
    <location>
        <begin position="273"/>
        <end position="291"/>
    </location>
</feature>
<organism evidence="10 11">
    <name type="scientific">Kocuria rosea subsp. polaris</name>
    <dbReference type="NCBI Taxonomy" id="136273"/>
    <lineage>
        <taxon>Bacteria</taxon>
        <taxon>Bacillati</taxon>
        <taxon>Actinomycetota</taxon>
        <taxon>Actinomycetes</taxon>
        <taxon>Micrococcales</taxon>
        <taxon>Micrococcaceae</taxon>
        <taxon>Kocuria</taxon>
    </lineage>
</organism>
<dbReference type="InterPro" id="IPR037185">
    <property type="entry name" value="EmrE-like"/>
</dbReference>
<dbReference type="InterPro" id="IPR051258">
    <property type="entry name" value="Diverse_Substrate_Transporter"/>
</dbReference>
<name>A0A0W8I9N8_KOCRO</name>
<dbReference type="RefSeq" id="WP_058874578.1">
    <property type="nucleotide sequence ID" value="NZ_LQBK01000028.1"/>
</dbReference>
<evidence type="ECO:0000256" key="6">
    <source>
        <dbReference type="ARBA" id="ARBA00023136"/>
    </source>
</evidence>
<feature type="transmembrane region" description="Helical" evidence="8">
    <location>
        <begin position="106"/>
        <end position="123"/>
    </location>
</feature>
<reference evidence="11" key="1">
    <citation type="submission" date="2015-12" db="EMBL/GenBank/DDBJ databases">
        <authorList>
            <person name="Nair G.R."/>
            <person name="Kaur G."/>
            <person name="Mayilraj S."/>
        </authorList>
    </citation>
    <scope>NUCLEOTIDE SEQUENCE [LARGE SCALE GENOMIC DNA]</scope>
    <source>
        <strain evidence="11">CD08_4</strain>
    </source>
</reference>
<keyword evidence="6 8" id="KW-0472">Membrane</keyword>
<feature type="transmembrane region" description="Helical" evidence="8">
    <location>
        <begin position="130"/>
        <end position="149"/>
    </location>
</feature>
<evidence type="ECO:0000256" key="2">
    <source>
        <dbReference type="ARBA" id="ARBA00007362"/>
    </source>
</evidence>
<dbReference type="PANTHER" id="PTHR42920:SF5">
    <property type="entry name" value="EAMA DOMAIN-CONTAINING PROTEIN"/>
    <property type="match status" value="1"/>
</dbReference>
<feature type="transmembrane region" description="Helical" evidence="8">
    <location>
        <begin position="161"/>
        <end position="182"/>
    </location>
</feature>
<feature type="region of interest" description="Disordered" evidence="7">
    <location>
        <begin position="298"/>
        <end position="318"/>
    </location>
</feature>
<accession>A0A0W8I9N8</accession>
<evidence type="ECO:0000256" key="4">
    <source>
        <dbReference type="ARBA" id="ARBA00022692"/>
    </source>
</evidence>
<dbReference type="Proteomes" id="UP000053512">
    <property type="component" value="Unassembled WGS sequence"/>
</dbReference>
<sequence>MWHTFFRTGGNRLRVSRPELILIGITMIWGATFLIIHVAMAHTGPLFFVGVRFVVAGLIGAVVFWRVLRGITWQEIGAGAVIGTSIFFGYGLQTVGLQTITASQSAFITALYVPMVPLLQWVLLRKAPAVMTLVGVAFAFAGLVLLAGPDAGLGGLSPGETLTLFSAVACAVEIVLISRFAGTVDARRVTVVQVLMAGLLSFAMMPVTGERVPGFSWVWLVAGVGLGAASILIQWAMNWAQRSVSATRATVIYAGEPVWGGIIGRIAGDRLPGLAILGAVLIVVGVLVSELRPKDLTLRPRPAPESDQGADREGLEVR</sequence>
<proteinExistence type="inferred from homology"/>
<dbReference type="SUPFAM" id="SSF103481">
    <property type="entry name" value="Multidrug resistance efflux transporter EmrE"/>
    <property type="match status" value="2"/>
</dbReference>
<keyword evidence="5 8" id="KW-1133">Transmembrane helix</keyword>